<accession>A0A375H3I8</accession>
<evidence type="ECO:0000313" key="3">
    <source>
        <dbReference type="Proteomes" id="UP000255505"/>
    </source>
</evidence>
<feature type="compositionally biased region" description="Gly residues" evidence="1">
    <location>
        <begin position="19"/>
        <end position="28"/>
    </location>
</feature>
<reference evidence="2 3" key="1">
    <citation type="submission" date="2018-01" db="EMBL/GenBank/DDBJ databases">
        <authorList>
            <person name="Gaut B.S."/>
            <person name="Morton B.R."/>
            <person name="Clegg M.T."/>
            <person name="Duvall M.R."/>
        </authorList>
    </citation>
    <scope>NUCLEOTIDE SEQUENCE [LARGE SCALE GENOMIC DNA]</scope>
    <source>
        <strain evidence="2">Cupriavidus taiwanensis LMG 19425</strain>
    </source>
</reference>
<dbReference type="AlphaFoldDB" id="A0A375H3I8"/>
<organism evidence="2 3">
    <name type="scientific">Cupriavidus taiwanensis</name>
    <dbReference type="NCBI Taxonomy" id="164546"/>
    <lineage>
        <taxon>Bacteria</taxon>
        <taxon>Pseudomonadati</taxon>
        <taxon>Pseudomonadota</taxon>
        <taxon>Betaproteobacteria</taxon>
        <taxon>Burkholderiales</taxon>
        <taxon>Burkholderiaceae</taxon>
        <taxon>Cupriavidus</taxon>
    </lineage>
</organism>
<gene>
    <name evidence="2" type="ORF">CT19425_120285</name>
</gene>
<sequence length="131" mass="13784">MTMPSRSAPAMVASYPDGYPGGGTGGLDWAGRGHAAPPSSAAPSRRRRCPEAGEAQADWHGWDGCDGWDERADTVLGTEGLPMPPVTRRARRERRGEGIIGARGGRAPSVLPPVLRALSMPCPRVCAPQLT</sequence>
<evidence type="ECO:0000313" key="2">
    <source>
        <dbReference type="EMBL" id="SPK74043.1"/>
    </source>
</evidence>
<protein>
    <submittedName>
        <fullName evidence="2">Uncharacterized protein</fullName>
    </submittedName>
</protein>
<proteinExistence type="predicted"/>
<name>A0A375H3I8_9BURK</name>
<feature type="region of interest" description="Disordered" evidence="1">
    <location>
        <begin position="1"/>
        <end position="64"/>
    </location>
</feature>
<dbReference type="EMBL" id="LT991976">
    <property type="protein sequence ID" value="SPK74043.1"/>
    <property type="molecule type" value="Genomic_DNA"/>
</dbReference>
<feature type="region of interest" description="Disordered" evidence="1">
    <location>
        <begin position="76"/>
        <end position="106"/>
    </location>
</feature>
<evidence type="ECO:0000256" key="1">
    <source>
        <dbReference type="SAM" id="MobiDB-lite"/>
    </source>
</evidence>
<dbReference type="Proteomes" id="UP000255505">
    <property type="component" value="Chromosome I"/>
</dbReference>